<evidence type="ECO:0000313" key="1">
    <source>
        <dbReference type="EMBL" id="OIN96269.1"/>
    </source>
</evidence>
<gene>
    <name evidence="1" type="ORF">AUJ66_06900</name>
</gene>
<accession>A0A1J4SDF3</accession>
<sequence>MGSLSEVVKKEYIEKYSKEKWEEHLRIIQDMWDGIRKKIDELNLNYKKVKIYQDGLPVCGREQEIVQEVAEKGSKNYEIILELMAKGAILEGTENPGLLLEEYKYMQNISKITNLAEKEMAIRKYEEKSRELLFQRDVYIARRIDRTLSEDEIGILFMGMKHEVDKRLPGDIIVTYLIYRLPFKASYEPARI</sequence>
<organism evidence="1 2">
    <name type="scientific">Candidatus Desantisbacteria bacterium CG1_02_38_46</name>
    <dbReference type="NCBI Taxonomy" id="1817893"/>
    <lineage>
        <taxon>Bacteria</taxon>
        <taxon>Candidatus Desantisiibacteriota</taxon>
    </lineage>
</organism>
<dbReference type="STRING" id="1817893.AUJ66_06900"/>
<dbReference type="Proteomes" id="UP000182278">
    <property type="component" value="Unassembled WGS sequence"/>
</dbReference>
<evidence type="ECO:0000313" key="2">
    <source>
        <dbReference type="Proteomes" id="UP000182278"/>
    </source>
</evidence>
<reference evidence="1 2" key="1">
    <citation type="journal article" date="2016" name="Environ. Microbiol.">
        <title>Genomic resolution of a cold subsurface aquifer community provides metabolic insights for novel microbes adapted to high CO concentrations.</title>
        <authorList>
            <person name="Probst A.J."/>
            <person name="Castelle C.J."/>
            <person name="Singh A."/>
            <person name="Brown C.T."/>
            <person name="Anantharaman K."/>
            <person name="Sharon I."/>
            <person name="Hug L.A."/>
            <person name="Burstein D."/>
            <person name="Emerson J.B."/>
            <person name="Thomas B.C."/>
            <person name="Banfield J.F."/>
        </authorList>
    </citation>
    <scope>NUCLEOTIDE SEQUENCE [LARGE SCALE GENOMIC DNA]</scope>
    <source>
        <strain evidence="1">CG1_02_38_46</strain>
    </source>
</reference>
<dbReference type="AlphaFoldDB" id="A0A1J4SDF3"/>
<comment type="caution">
    <text evidence="1">The sequence shown here is derived from an EMBL/GenBank/DDBJ whole genome shotgun (WGS) entry which is preliminary data.</text>
</comment>
<proteinExistence type="predicted"/>
<name>A0A1J4SDF3_9BACT</name>
<protein>
    <submittedName>
        <fullName evidence="1">Uncharacterized protein</fullName>
    </submittedName>
</protein>
<dbReference type="EMBL" id="MNUO01000106">
    <property type="protein sequence ID" value="OIN96269.1"/>
    <property type="molecule type" value="Genomic_DNA"/>
</dbReference>